<evidence type="ECO:0000313" key="1">
    <source>
        <dbReference type="EMBL" id="CAB4150412.1"/>
    </source>
</evidence>
<dbReference type="EMBL" id="LR797031">
    <property type="protein sequence ID" value="CAB4182923.1"/>
    <property type="molecule type" value="Genomic_DNA"/>
</dbReference>
<evidence type="ECO:0000313" key="5">
    <source>
        <dbReference type="EMBL" id="CAB4218624.1"/>
    </source>
</evidence>
<dbReference type="EMBL" id="LR797290">
    <property type="protein sequence ID" value="CAB4200008.1"/>
    <property type="molecule type" value="Genomic_DNA"/>
</dbReference>
<evidence type="ECO:0000313" key="3">
    <source>
        <dbReference type="EMBL" id="CAB4200008.1"/>
    </source>
</evidence>
<name>A0A6J5MVQ2_9CAUD</name>
<organism evidence="1">
    <name type="scientific">uncultured Caudovirales phage</name>
    <dbReference type="NCBI Taxonomy" id="2100421"/>
    <lineage>
        <taxon>Viruses</taxon>
        <taxon>Duplodnaviria</taxon>
        <taxon>Heunggongvirae</taxon>
        <taxon>Uroviricota</taxon>
        <taxon>Caudoviricetes</taxon>
        <taxon>Peduoviridae</taxon>
        <taxon>Maltschvirus</taxon>
        <taxon>Maltschvirus maltsch</taxon>
    </lineage>
</organism>
<dbReference type="EMBL" id="LR796542">
    <property type="protein sequence ID" value="CAB4150412.1"/>
    <property type="molecule type" value="Genomic_DNA"/>
</dbReference>
<dbReference type="EMBL" id="LR797473">
    <property type="protein sequence ID" value="CAB4218624.1"/>
    <property type="molecule type" value="Genomic_DNA"/>
</dbReference>
<proteinExistence type="predicted"/>
<gene>
    <name evidence="2" type="ORF">UFOVP1093_24</name>
    <name evidence="3" type="ORF">UFOVP1340_23</name>
    <name evidence="4" type="ORF">UFOVP1448_55</name>
    <name evidence="6" type="ORF">UFOVP1538_35</name>
    <name evidence="5" type="ORF">UFOVP1600_26</name>
    <name evidence="1" type="ORF">UFOVP569_27</name>
</gene>
<protein>
    <submittedName>
        <fullName evidence="1">Uncharacterized protein</fullName>
    </submittedName>
</protein>
<dbReference type="EMBL" id="LR797396">
    <property type="protein sequence ID" value="CAB4213595.1"/>
    <property type="molecule type" value="Genomic_DNA"/>
</dbReference>
<evidence type="ECO:0000313" key="6">
    <source>
        <dbReference type="EMBL" id="CAB5228358.1"/>
    </source>
</evidence>
<evidence type="ECO:0000313" key="2">
    <source>
        <dbReference type="EMBL" id="CAB4182923.1"/>
    </source>
</evidence>
<accession>A0A6J5MVQ2</accession>
<reference evidence="1" key="1">
    <citation type="submission" date="2020-04" db="EMBL/GenBank/DDBJ databases">
        <authorList>
            <person name="Chiriac C."/>
            <person name="Salcher M."/>
            <person name="Ghai R."/>
            <person name="Kavagutti S V."/>
        </authorList>
    </citation>
    <scope>NUCLEOTIDE SEQUENCE</scope>
</reference>
<sequence length="100" mass="11237">MNTSLRFDSGYCAWIDSTTDPLFIARKDESFFSTENLPACYKEIRTLAARSLRTHRITGQQIFSISHAGFAAIVSIEADGILVDTSVTDFYIGNFWFAIN</sequence>
<dbReference type="EMBL" id="LR798387">
    <property type="protein sequence ID" value="CAB5228358.1"/>
    <property type="molecule type" value="Genomic_DNA"/>
</dbReference>
<evidence type="ECO:0000313" key="4">
    <source>
        <dbReference type="EMBL" id="CAB4213595.1"/>
    </source>
</evidence>